<evidence type="ECO:0000256" key="4">
    <source>
        <dbReference type="ARBA" id="ARBA00022917"/>
    </source>
</evidence>
<dbReference type="PIRSF" id="PIRSF016281">
    <property type="entry name" value="EIF-3_zeta"/>
    <property type="match status" value="1"/>
</dbReference>
<sequence>MASFLLPKLPETGDKFGPPNEDAFSAVPDEFKGIPFAPFAKSDKIGRIADWNSPSGSGYGDDRNRRGQLGRGTTAFGSSMAGNAFAYQHGEDEATFSLVDNARASGPGGFGGRGGFGAGGRGGRGGARGGPGGRGGRGSAKLGGAAPVFSPFVGRGGFGARGRGGFRGGRGGGRFRDWDRPQRTREASVAVGPEWEQLEEIDFTRLGKLHLGVEEASTISEHGTLYGYDRTFDRINSVRLEKPLQPLDRIRYNITTSDDPIIQRIASEPAQASEDGVKPTRIYITDSILALLMCLPRAVYPWDITITSQDGTVFFDKRDGGAFDFVTVNENAADPPLEPTELKDDKDTHPANRDAAAAAAAKADPINTPSSLSLEATYILQNFSFLVVKEEQKHTLVDGENPFYSPEETDPLASCGYRYRRFNISSAENDPIELVVRTEVDAFLPGATASAPQQLVTIKTLNEFDSKSQGAGGAPDWRSKLDSQRGAVVATEMKNNSFKLARFAVQAILAGADTMKLGYISRASPKDASRHVILATQSVKPREFAAQMNLNLKNGWGIVRTIVDLVRKKDGKFVLLKDPNKSVIRLYSVPLDYPNQEDEIEEEEKDAPEYDEDDM</sequence>
<protein>
    <recommendedName>
        <fullName evidence="5">Eukaryotic translation initiation factor 3 subunit D</fullName>
        <shortName evidence="5">eIF3d</shortName>
    </recommendedName>
</protein>
<feature type="compositionally biased region" description="Gly residues" evidence="6">
    <location>
        <begin position="111"/>
        <end position="138"/>
    </location>
</feature>
<dbReference type="GO" id="GO:0003743">
    <property type="term" value="F:translation initiation factor activity"/>
    <property type="evidence" value="ECO:0007669"/>
    <property type="project" value="UniProtKB-UniRule"/>
</dbReference>
<dbReference type="OrthoDB" id="16538at2759"/>
<feature type="region of interest" description="Disordered" evidence="6">
    <location>
        <begin position="160"/>
        <end position="189"/>
    </location>
</feature>
<feature type="region of interest" description="Disordered" evidence="6">
    <location>
        <begin position="330"/>
        <end position="353"/>
    </location>
</feature>
<dbReference type="GO" id="GO:0098808">
    <property type="term" value="F:mRNA cap binding"/>
    <property type="evidence" value="ECO:0007669"/>
    <property type="project" value="UniProtKB-UniRule"/>
</dbReference>
<feature type="region of interest" description="Disordered" evidence="6">
    <location>
        <begin position="1"/>
        <end position="22"/>
    </location>
</feature>
<reference evidence="7 8" key="1">
    <citation type="submission" date="2014-05" db="EMBL/GenBank/DDBJ databases">
        <title>Draft genome sequence of a rare smut relative, Tilletiaria anomala UBC 951.</title>
        <authorList>
            <consortium name="DOE Joint Genome Institute"/>
            <person name="Toome M."/>
            <person name="Kuo A."/>
            <person name="Henrissat B."/>
            <person name="Lipzen A."/>
            <person name="Tritt A."/>
            <person name="Yoshinaga Y."/>
            <person name="Zane M."/>
            <person name="Barry K."/>
            <person name="Grigoriev I.V."/>
            <person name="Spatafora J.W."/>
            <person name="Aimea M.C."/>
        </authorList>
    </citation>
    <scope>NUCLEOTIDE SEQUENCE [LARGE SCALE GENOMIC DNA]</scope>
    <source>
        <strain evidence="7 8">UBC 951</strain>
    </source>
</reference>
<dbReference type="GO" id="GO:0001732">
    <property type="term" value="P:formation of cytoplasmic translation initiation complex"/>
    <property type="evidence" value="ECO:0007669"/>
    <property type="project" value="UniProtKB-UniRule"/>
</dbReference>
<dbReference type="GO" id="GO:0002191">
    <property type="term" value="P:cap-dependent translational initiation"/>
    <property type="evidence" value="ECO:0007669"/>
    <property type="project" value="UniProtKB-UniRule"/>
</dbReference>
<proteinExistence type="inferred from homology"/>
<dbReference type="AlphaFoldDB" id="A0A066WMW3"/>
<feature type="compositionally biased region" description="Acidic residues" evidence="6">
    <location>
        <begin position="595"/>
        <end position="615"/>
    </location>
</feature>
<dbReference type="PANTHER" id="PTHR12399:SF0">
    <property type="entry name" value="EUKARYOTIC TRANSLATION INITIATION FACTOR 3 SUBUNIT D"/>
    <property type="match status" value="1"/>
</dbReference>
<feature type="compositionally biased region" description="Basic and acidic residues" evidence="6">
    <location>
        <begin position="340"/>
        <end position="352"/>
    </location>
</feature>
<evidence type="ECO:0000313" key="8">
    <source>
        <dbReference type="Proteomes" id="UP000027361"/>
    </source>
</evidence>
<feature type="compositionally biased region" description="Basic and acidic residues" evidence="6">
    <location>
        <begin position="174"/>
        <end position="186"/>
    </location>
</feature>
<feature type="region of interest" description="Disordered" evidence="6">
    <location>
        <begin position="47"/>
        <end position="71"/>
    </location>
</feature>
<comment type="subunit">
    <text evidence="5">Component of the eukaryotic translation initiation factor 3 (eIF-3) complex.</text>
</comment>
<keyword evidence="4 5" id="KW-0648">Protein biosynthesis</keyword>
<comment type="domain">
    <text evidence="5">The RNA gate region regulates mRNA cap recognition to prevent promiscuous mRNA-binding before assembly of eif3d into the full eukaryotic translation initiation factor 3 (eIF-3) complex.</text>
</comment>
<gene>
    <name evidence="7" type="ORF">K437DRAFT_233026</name>
</gene>
<evidence type="ECO:0000256" key="5">
    <source>
        <dbReference type="HAMAP-Rule" id="MF_03003"/>
    </source>
</evidence>
<keyword evidence="1 5" id="KW-0963">Cytoplasm</keyword>
<dbReference type="InParanoid" id="A0A066WMW3"/>
<comment type="subcellular location">
    <subcellularLocation>
        <location evidence="5">Cytoplasm</location>
    </subcellularLocation>
</comment>
<feature type="compositionally biased region" description="Gly residues" evidence="6">
    <location>
        <begin position="160"/>
        <end position="172"/>
    </location>
</feature>
<evidence type="ECO:0000256" key="6">
    <source>
        <dbReference type="SAM" id="MobiDB-lite"/>
    </source>
</evidence>
<feature type="region of interest" description="Disordered" evidence="6">
    <location>
        <begin position="111"/>
        <end position="144"/>
    </location>
</feature>
<dbReference type="GO" id="GO:0033290">
    <property type="term" value="C:eukaryotic 48S preinitiation complex"/>
    <property type="evidence" value="ECO:0007669"/>
    <property type="project" value="UniProtKB-UniRule"/>
</dbReference>
<dbReference type="RefSeq" id="XP_013244831.1">
    <property type="nucleotide sequence ID" value="XM_013389377.1"/>
</dbReference>
<dbReference type="PANTHER" id="PTHR12399">
    <property type="entry name" value="EUKARYOTIC TRANSLATION INITIATION FACTOR 3 SUBUNIT 7"/>
    <property type="match status" value="1"/>
</dbReference>
<dbReference type="GeneID" id="25262837"/>
<comment type="function">
    <text evidence="5">mRNA cap-binding component of the eukaryotic translation initiation factor 3 (eIF-3) complex, which is involved in protein synthesis of a specialized repertoire of mRNAs and, together with other initiation factors, stimulates binding of mRNA and methionyl-tRNAi to the 40S ribosome. The eIF-3 complex specifically targets and initiates translation of a subset of mRNAs involved in cell proliferation. In the eIF-3 complex, eif3d specifically recognizes and binds the 7-methylguanosine cap of a subset of mRNAs.</text>
</comment>
<dbReference type="Proteomes" id="UP000027361">
    <property type="component" value="Unassembled WGS sequence"/>
</dbReference>
<comment type="caution">
    <text evidence="7">The sequence shown here is derived from an EMBL/GenBank/DDBJ whole genome shotgun (WGS) entry which is preliminary data.</text>
</comment>
<dbReference type="HAMAP" id="MF_03003">
    <property type="entry name" value="eIF3d"/>
    <property type="match status" value="1"/>
</dbReference>
<accession>A0A066WMW3</accession>
<keyword evidence="8" id="KW-1185">Reference proteome</keyword>
<dbReference type="FunCoup" id="A0A066WMW3">
    <property type="interactions" value="735"/>
</dbReference>
<dbReference type="EMBL" id="JMSN01000015">
    <property type="protein sequence ID" value="KDN51970.1"/>
    <property type="molecule type" value="Genomic_DNA"/>
</dbReference>
<comment type="similarity">
    <text evidence="5">Belongs to the eIF-3 subunit D family.</text>
</comment>
<dbReference type="InterPro" id="IPR007783">
    <property type="entry name" value="eIF3d"/>
</dbReference>
<dbReference type="STRING" id="1037660.A0A066WMW3"/>
<feature type="region of interest" description="RNA gate" evidence="5">
    <location>
        <begin position="322"/>
        <end position="336"/>
    </location>
</feature>
<keyword evidence="2 5" id="KW-0396">Initiation factor</keyword>
<keyword evidence="3" id="KW-0694">RNA-binding</keyword>
<dbReference type="GO" id="GO:0016282">
    <property type="term" value="C:eukaryotic 43S preinitiation complex"/>
    <property type="evidence" value="ECO:0007669"/>
    <property type="project" value="UniProtKB-UniRule"/>
</dbReference>
<dbReference type="OMA" id="FMDKRDN"/>
<evidence type="ECO:0000256" key="3">
    <source>
        <dbReference type="ARBA" id="ARBA00022884"/>
    </source>
</evidence>
<organism evidence="7 8">
    <name type="scientific">Tilletiaria anomala (strain ATCC 24038 / CBS 436.72 / UBC 951)</name>
    <dbReference type="NCBI Taxonomy" id="1037660"/>
    <lineage>
        <taxon>Eukaryota</taxon>
        <taxon>Fungi</taxon>
        <taxon>Dikarya</taxon>
        <taxon>Basidiomycota</taxon>
        <taxon>Ustilaginomycotina</taxon>
        <taxon>Exobasidiomycetes</taxon>
        <taxon>Georgefischeriales</taxon>
        <taxon>Tilletiariaceae</taxon>
        <taxon>Tilletiaria</taxon>
    </lineage>
</organism>
<evidence type="ECO:0000256" key="1">
    <source>
        <dbReference type="ARBA" id="ARBA00022490"/>
    </source>
</evidence>
<feature type="region of interest" description="Disordered" evidence="6">
    <location>
        <begin position="594"/>
        <end position="615"/>
    </location>
</feature>
<dbReference type="GO" id="GO:0005852">
    <property type="term" value="C:eukaryotic translation initiation factor 3 complex"/>
    <property type="evidence" value="ECO:0007669"/>
    <property type="project" value="UniProtKB-UniRule"/>
</dbReference>
<dbReference type="Pfam" id="PF05091">
    <property type="entry name" value="eIF-3_zeta"/>
    <property type="match status" value="1"/>
</dbReference>
<evidence type="ECO:0000313" key="7">
    <source>
        <dbReference type="EMBL" id="KDN51970.1"/>
    </source>
</evidence>
<dbReference type="HOGENOM" id="CLU_024521_2_0_1"/>
<evidence type="ECO:0000256" key="2">
    <source>
        <dbReference type="ARBA" id="ARBA00022540"/>
    </source>
</evidence>
<name>A0A066WMW3_TILAU</name>